<dbReference type="Pfam" id="PF02911">
    <property type="entry name" value="Formyl_trans_C"/>
    <property type="match status" value="1"/>
</dbReference>
<dbReference type="AlphaFoldDB" id="A0A4U0V6I6"/>
<dbReference type="SUPFAM" id="SSF52096">
    <property type="entry name" value="ClpP/crotonase"/>
    <property type="match status" value="1"/>
</dbReference>
<reference evidence="3 4" key="1">
    <citation type="submission" date="2017-03" db="EMBL/GenBank/DDBJ databases">
        <title>Genomes of endolithic fungi from Antarctica.</title>
        <authorList>
            <person name="Coleine C."/>
            <person name="Masonjones S."/>
            <person name="Stajich J.E."/>
        </authorList>
    </citation>
    <scope>NUCLEOTIDE SEQUENCE [LARGE SCALE GENOMIC DNA]</scope>
    <source>
        <strain evidence="3 4">CCFEE 5311</strain>
    </source>
</reference>
<comment type="caution">
    <text evidence="3">The sequence shown here is derived from an EMBL/GenBank/DDBJ whole genome shotgun (WGS) entry which is preliminary data.</text>
</comment>
<dbReference type="InterPro" id="IPR029045">
    <property type="entry name" value="ClpP/crotonase-like_dom_sf"/>
</dbReference>
<evidence type="ECO:0000313" key="3">
    <source>
        <dbReference type="EMBL" id="TKA44297.1"/>
    </source>
</evidence>
<proteinExistence type="predicted"/>
<dbReference type="PANTHER" id="PTHR43388">
    <property type="entry name" value="HYDROGENASE MATURATION FACTOR HOXX"/>
    <property type="match status" value="1"/>
</dbReference>
<dbReference type="InterPro" id="IPR001753">
    <property type="entry name" value="Enoyl-CoA_hydra/iso"/>
</dbReference>
<dbReference type="EMBL" id="NAJP01000015">
    <property type="protein sequence ID" value="TKA44297.1"/>
    <property type="molecule type" value="Genomic_DNA"/>
</dbReference>
<dbReference type="OrthoDB" id="5126881at2759"/>
<dbReference type="InterPro" id="IPR005793">
    <property type="entry name" value="Formyl_trans_C"/>
</dbReference>
<dbReference type="PANTHER" id="PTHR43388:SF1">
    <property type="entry name" value="HYDROGENASE MATURATION FACTOR HOXX"/>
    <property type="match status" value="1"/>
</dbReference>
<protein>
    <recommendedName>
        <fullName evidence="2">Formyl transferase C-terminal domain-containing protein</fullName>
    </recommendedName>
</protein>
<dbReference type="InterPro" id="IPR036477">
    <property type="entry name" value="Formyl_transf_N_sf"/>
</dbReference>
<dbReference type="CDD" id="cd06558">
    <property type="entry name" value="crotonase-like"/>
    <property type="match status" value="1"/>
</dbReference>
<dbReference type="SUPFAM" id="SSF53328">
    <property type="entry name" value="Formyltransferase"/>
    <property type="match status" value="1"/>
</dbReference>
<feature type="domain" description="Formyl transferase C-terminal" evidence="2">
    <location>
        <begin position="242"/>
        <end position="331"/>
    </location>
</feature>
<dbReference type="Gene3D" id="3.40.50.12230">
    <property type="match status" value="1"/>
</dbReference>
<evidence type="ECO:0000313" key="4">
    <source>
        <dbReference type="Proteomes" id="UP000310066"/>
    </source>
</evidence>
<dbReference type="STRING" id="329885.A0A4U0V6I6"/>
<keyword evidence="1" id="KW-0843">Virulence</keyword>
<name>A0A4U0V6I6_9PEZI</name>
<dbReference type="Gene3D" id="3.90.226.10">
    <property type="entry name" value="2-enoyl-CoA Hydratase, Chain A, domain 1"/>
    <property type="match status" value="1"/>
</dbReference>
<dbReference type="InterPro" id="IPR047180">
    <property type="entry name" value="HoxX-like"/>
</dbReference>
<evidence type="ECO:0000256" key="1">
    <source>
        <dbReference type="ARBA" id="ARBA00023026"/>
    </source>
</evidence>
<dbReference type="Pfam" id="PF00378">
    <property type="entry name" value="ECH_1"/>
    <property type="match status" value="1"/>
</dbReference>
<sequence length="769" mass="84960">MPDATRVQAHNSLSQRLNTVLATSHEVTVEYAISDEIMISAATLAQPDLIICPFLTTLVPRQLYEFWLTIIIHPGPPGDAGPSALDWVLMGDDGSIDNPRELLQTLDHGPAQPGRTHWGVTVLQAIEKFDAGPVWAFEQFPIDIDGVGVTKSEMYRGPITRAAVTATLRAISRIEDAALTTAHDYAGAMKSYDGCGLAIHHMTYSAYLKPRPDFGRLSVTEQLPFQGGRLHHRPLLKAADRDFDVIRHTAVQISRRIRSADSQPGVLSGAFGYPLYVYGGLVDEGIGRCHQTPIDICETRILPTRDSAVCIATCDGKAVWITHIRRPKTKTDKALHPKVPATLGLMQLGILQAERVHQLHAPLFSQWMRSSMPTFQEVWIDLTLDANANKTAYLYFNFYNGAMSGEQCSHLIDAMNHILEQHTPDNPLRAVVLMGGSYFSNGIALNVIEASDDPAGESWMNINRINDVVSILLHDFPQRNILTVAAVRGNAAAGGVALAAACDFVIAGSDVVLNPAYRAVGLHGSEYHTLSYSGRCGSSGASLLTRSMTPMSPLQAQAMGLVDFVFPSGPDLDESVRFHVVMLTSNPDVRRGHWKSNVDLSPASLARTRAQELSEMSKDFWSARSVRYHSRRHDFVRKVKPEQTPLRFATHRRLVHGAQYDEEELDSFDDVGYYEALTRRRAAHILRDEIRKELGSLVAKWAESTDVMARAHRRGSVALQSEKAIAHVALPGIERKTETVFSCYYQPVEAPLTPPESPFRERQTAVLST</sequence>
<dbReference type="Proteomes" id="UP000310066">
    <property type="component" value="Unassembled WGS sequence"/>
</dbReference>
<organism evidence="3 4">
    <name type="scientific">Friedmanniomyces endolithicus</name>
    <dbReference type="NCBI Taxonomy" id="329885"/>
    <lineage>
        <taxon>Eukaryota</taxon>
        <taxon>Fungi</taxon>
        <taxon>Dikarya</taxon>
        <taxon>Ascomycota</taxon>
        <taxon>Pezizomycotina</taxon>
        <taxon>Dothideomycetes</taxon>
        <taxon>Dothideomycetidae</taxon>
        <taxon>Mycosphaerellales</taxon>
        <taxon>Teratosphaeriaceae</taxon>
        <taxon>Friedmanniomyces</taxon>
    </lineage>
</organism>
<accession>A0A4U0V6I6</accession>
<gene>
    <name evidence="3" type="ORF">B0A54_05040</name>
</gene>
<evidence type="ECO:0000259" key="2">
    <source>
        <dbReference type="Pfam" id="PF02911"/>
    </source>
</evidence>